<evidence type="ECO:0000313" key="2">
    <source>
        <dbReference type="EMBL" id="KKL73475.1"/>
    </source>
</evidence>
<dbReference type="EMBL" id="LAZR01024947">
    <property type="protein sequence ID" value="KKL73475.1"/>
    <property type="molecule type" value="Genomic_DNA"/>
</dbReference>
<name>A0A0F9GVR3_9ZZZZ</name>
<feature type="non-terminal residue" evidence="2">
    <location>
        <position position="1"/>
    </location>
</feature>
<feature type="coiled-coil region" evidence="1">
    <location>
        <begin position="12"/>
        <end position="50"/>
    </location>
</feature>
<organism evidence="2">
    <name type="scientific">marine sediment metagenome</name>
    <dbReference type="NCBI Taxonomy" id="412755"/>
    <lineage>
        <taxon>unclassified sequences</taxon>
        <taxon>metagenomes</taxon>
        <taxon>ecological metagenomes</taxon>
    </lineage>
</organism>
<comment type="caution">
    <text evidence="2">The sequence shown here is derived from an EMBL/GenBank/DDBJ whole genome shotgun (WGS) entry which is preliminary data.</text>
</comment>
<accession>A0A0F9GVR3</accession>
<dbReference type="AlphaFoldDB" id="A0A0F9GVR3"/>
<evidence type="ECO:0000256" key="1">
    <source>
        <dbReference type="SAM" id="Coils"/>
    </source>
</evidence>
<protein>
    <submittedName>
        <fullName evidence="2">Uncharacterized protein</fullName>
    </submittedName>
</protein>
<reference evidence="2" key="1">
    <citation type="journal article" date="2015" name="Nature">
        <title>Complex archaea that bridge the gap between prokaryotes and eukaryotes.</title>
        <authorList>
            <person name="Spang A."/>
            <person name="Saw J.H."/>
            <person name="Jorgensen S.L."/>
            <person name="Zaremba-Niedzwiedzka K."/>
            <person name="Martijn J."/>
            <person name="Lind A.E."/>
            <person name="van Eijk R."/>
            <person name="Schleper C."/>
            <person name="Guy L."/>
            <person name="Ettema T.J."/>
        </authorList>
    </citation>
    <scope>NUCLEOTIDE SEQUENCE</scope>
</reference>
<gene>
    <name evidence="2" type="ORF">LCGC14_2074570</name>
</gene>
<sequence length="146" mass="16028">MTACTTALTPWLDKIETEKREAAREARRIADEEERKAQEAIQTADHANLEQVEAAEALVKDAKRASTTAGRAERDKAKAVGGEGRAVSLRSSFHPKLIDGVAAARHYWEVNRSEMETFLLELAAKDVRAGKPSIPGFKIIETKTVA</sequence>
<keyword evidence="1" id="KW-0175">Coiled coil</keyword>
<proteinExistence type="predicted"/>